<dbReference type="RefSeq" id="WP_002705075.1">
    <property type="nucleotide sequence ID" value="NZ_AGRW01000050.1"/>
</dbReference>
<dbReference type="SMART" id="SM00860">
    <property type="entry name" value="SMI1_KNR4"/>
    <property type="match status" value="1"/>
</dbReference>
<dbReference type="EMBL" id="AGRW01000050">
    <property type="protein sequence ID" value="EIC01373.1"/>
    <property type="molecule type" value="Genomic_DNA"/>
</dbReference>
<dbReference type="eggNOG" id="ENOG5033366">
    <property type="taxonomic scope" value="Bacteria"/>
</dbReference>
<evidence type="ECO:0000259" key="1">
    <source>
        <dbReference type="SMART" id="SM00860"/>
    </source>
</evidence>
<dbReference type="PATRIC" id="fig|907348.3.peg.1911"/>
<proteinExistence type="predicted"/>
<dbReference type="SUPFAM" id="SSF160631">
    <property type="entry name" value="SMI1/KNR4-like"/>
    <property type="match status" value="1"/>
</dbReference>
<dbReference type="AlphaFoldDB" id="H7ELW5"/>
<name>H7ELW5_9SPIR</name>
<dbReference type="Gene3D" id="3.40.1580.10">
    <property type="entry name" value="SMI1/KNR4-like"/>
    <property type="match status" value="1"/>
</dbReference>
<dbReference type="OrthoDB" id="8657476at2"/>
<protein>
    <submittedName>
        <fullName evidence="2">Cell wall assembly/cell proliferation coordinating protein, KNR4</fullName>
    </submittedName>
</protein>
<sequence>MFEKFTGADKNFLNGFEQLIGFELPADYSNFLLNTNGGTFKELEDSFLLKNIGEQIFIDCLFGFREERSLNLCNWYKEYELELPQNTIIIGNTYGAGLIILIWDENAKGVYLWDDSLELEQSTEECCTYKITETFEDFMNLLNIN</sequence>
<keyword evidence="3" id="KW-1185">Reference proteome</keyword>
<dbReference type="Proteomes" id="UP000003571">
    <property type="component" value="Unassembled WGS sequence"/>
</dbReference>
<organism evidence="2 3">
    <name type="scientific">Treponema saccharophilum DSM 2985</name>
    <dbReference type="NCBI Taxonomy" id="907348"/>
    <lineage>
        <taxon>Bacteria</taxon>
        <taxon>Pseudomonadati</taxon>
        <taxon>Spirochaetota</taxon>
        <taxon>Spirochaetia</taxon>
        <taxon>Spirochaetales</taxon>
        <taxon>Treponemataceae</taxon>
        <taxon>Treponema</taxon>
    </lineage>
</organism>
<reference evidence="2 3" key="1">
    <citation type="submission" date="2011-09" db="EMBL/GenBank/DDBJ databases">
        <title>The draft genome of Treponema saccharophilum DSM 2985.</title>
        <authorList>
            <consortium name="US DOE Joint Genome Institute (JGI-PGF)"/>
            <person name="Lucas S."/>
            <person name="Copeland A."/>
            <person name="Lapidus A."/>
            <person name="Glavina del Rio T."/>
            <person name="Dalin E."/>
            <person name="Tice H."/>
            <person name="Bruce D."/>
            <person name="Goodwin L."/>
            <person name="Pitluck S."/>
            <person name="Peters L."/>
            <person name="Kyrpides N."/>
            <person name="Mavromatis K."/>
            <person name="Ivanova N."/>
            <person name="Markowitz V."/>
            <person name="Cheng J.-F."/>
            <person name="Hugenholtz P."/>
            <person name="Woyke T."/>
            <person name="Wu D."/>
            <person name="Gronow S."/>
            <person name="Wellnitz S."/>
            <person name="Brambilla E."/>
            <person name="Klenk H.-P."/>
            <person name="Eisen J.A."/>
        </authorList>
    </citation>
    <scope>NUCLEOTIDE SEQUENCE [LARGE SCALE GENOMIC DNA]</scope>
    <source>
        <strain evidence="2 3">DSM 2985</strain>
    </source>
</reference>
<evidence type="ECO:0000313" key="2">
    <source>
        <dbReference type="EMBL" id="EIC01373.1"/>
    </source>
</evidence>
<gene>
    <name evidence="2" type="ORF">TresaDRAFT_1265</name>
</gene>
<accession>H7ELW5</accession>
<dbReference type="InterPro" id="IPR037883">
    <property type="entry name" value="Knr4/Smi1-like_sf"/>
</dbReference>
<dbReference type="InterPro" id="IPR018958">
    <property type="entry name" value="Knr4/Smi1-like_dom"/>
</dbReference>
<comment type="caution">
    <text evidence="2">The sequence shown here is derived from an EMBL/GenBank/DDBJ whole genome shotgun (WGS) entry which is preliminary data.</text>
</comment>
<feature type="domain" description="Knr4/Smi1-like" evidence="1">
    <location>
        <begin position="7"/>
        <end position="141"/>
    </location>
</feature>
<dbReference type="Pfam" id="PF09346">
    <property type="entry name" value="SMI1_KNR4"/>
    <property type="match status" value="1"/>
</dbReference>
<evidence type="ECO:0000313" key="3">
    <source>
        <dbReference type="Proteomes" id="UP000003571"/>
    </source>
</evidence>